<protein>
    <submittedName>
        <fullName evidence="3">Major ampullate spidroin 1A variant 4</fullName>
    </submittedName>
</protein>
<keyword evidence="1" id="KW-0732">Signal</keyword>
<evidence type="ECO:0000313" key="3">
    <source>
        <dbReference type="EMBL" id="GFR16179.1"/>
    </source>
</evidence>
<organism evidence="3 4">
    <name type="scientific">Trichonephila clavata</name>
    <name type="common">Joro spider</name>
    <name type="synonym">Nephila clavata</name>
    <dbReference type="NCBI Taxonomy" id="2740835"/>
    <lineage>
        <taxon>Eukaryota</taxon>
        <taxon>Metazoa</taxon>
        <taxon>Ecdysozoa</taxon>
        <taxon>Arthropoda</taxon>
        <taxon>Chelicerata</taxon>
        <taxon>Arachnida</taxon>
        <taxon>Araneae</taxon>
        <taxon>Araneomorphae</taxon>
        <taxon>Entelegynae</taxon>
        <taxon>Araneoidea</taxon>
        <taxon>Nephilidae</taxon>
        <taxon>Trichonephila</taxon>
    </lineage>
</organism>
<reference evidence="3" key="1">
    <citation type="submission" date="2020-07" db="EMBL/GenBank/DDBJ databases">
        <title>Multicomponent nature underlies the extraordinary mechanical properties of spider dragline silk.</title>
        <authorList>
            <person name="Kono N."/>
            <person name="Nakamura H."/>
            <person name="Mori M."/>
            <person name="Yoshida Y."/>
            <person name="Ohtoshi R."/>
            <person name="Malay A.D."/>
            <person name="Moran D.A.P."/>
            <person name="Tomita M."/>
            <person name="Numata K."/>
            <person name="Arakawa K."/>
        </authorList>
    </citation>
    <scope>NUCLEOTIDE SEQUENCE</scope>
</reference>
<proteinExistence type="predicted"/>
<keyword evidence="4" id="KW-1185">Reference proteome</keyword>
<dbReference type="InterPro" id="IPR031913">
    <property type="entry name" value="Spidroin_N"/>
</dbReference>
<comment type="caution">
    <text evidence="3">The sequence shown here is derived from an EMBL/GenBank/DDBJ whole genome shotgun (WGS) entry which is preliminary data.</text>
</comment>
<dbReference type="InterPro" id="IPR038243">
    <property type="entry name" value="Spidroin_N_sf"/>
</dbReference>
<evidence type="ECO:0000256" key="1">
    <source>
        <dbReference type="SAM" id="SignalP"/>
    </source>
</evidence>
<name>A0A8X6LQJ0_TRICU</name>
<sequence>MTWTARLLALTFLVVLYTPGMFSKSPNASLSSPELLNSFIVSFMNHAEETGYFSQTQLDDINIIGDAIKISADKMVRSGKSSVKNLQVLSMGFASSVAEIAVAEGGHNIDKITTAISDSLRSAFLETTGAVNPQFVNEISNLMNLPKMLEECKA</sequence>
<feature type="signal peptide" evidence="1">
    <location>
        <begin position="1"/>
        <end position="23"/>
    </location>
</feature>
<dbReference type="EMBL" id="BMAO01027349">
    <property type="protein sequence ID" value="GFR16179.1"/>
    <property type="molecule type" value="Genomic_DNA"/>
</dbReference>
<dbReference type="AlphaFoldDB" id="A0A8X6LQJ0"/>
<dbReference type="Pfam" id="PF16763">
    <property type="entry name" value="Spidroin_N"/>
    <property type="match status" value="1"/>
</dbReference>
<dbReference type="Gene3D" id="1.10.274.70">
    <property type="match status" value="1"/>
</dbReference>
<dbReference type="OrthoDB" id="6437801at2759"/>
<gene>
    <name evidence="3" type="primary">MaSp1A4</name>
    <name evidence="3" type="ORF">TNCT_800161</name>
</gene>
<evidence type="ECO:0000259" key="2">
    <source>
        <dbReference type="Pfam" id="PF16763"/>
    </source>
</evidence>
<accession>A0A8X6LQJ0</accession>
<evidence type="ECO:0000313" key="4">
    <source>
        <dbReference type="Proteomes" id="UP000887116"/>
    </source>
</evidence>
<dbReference type="Proteomes" id="UP000887116">
    <property type="component" value="Unassembled WGS sequence"/>
</dbReference>
<feature type="domain" description="Spidroin N-terminal" evidence="2">
    <location>
        <begin position="31"/>
        <end position="145"/>
    </location>
</feature>
<feature type="chain" id="PRO_5036483090" evidence="1">
    <location>
        <begin position="24"/>
        <end position="154"/>
    </location>
</feature>